<evidence type="ECO:0000313" key="3">
    <source>
        <dbReference type="Proteomes" id="UP000316298"/>
    </source>
</evidence>
<dbReference type="GO" id="GO:0016423">
    <property type="term" value="F:tRNA (guanine) methyltransferase activity"/>
    <property type="evidence" value="ECO:0007669"/>
    <property type="project" value="TreeGrafter"/>
</dbReference>
<gene>
    <name evidence="2" type="ORF">FB475_0897</name>
</gene>
<evidence type="ECO:0000313" key="2">
    <source>
        <dbReference type="EMBL" id="TQJ16792.1"/>
    </source>
</evidence>
<dbReference type="GO" id="GO:0003676">
    <property type="term" value="F:nucleic acid binding"/>
    <property type="evidence" value="ECO:0007669"/>
    <property type="project" value="InterPro"/>
</dbReference>
<dbReference type="Proteomes" id="UP000316298">
    <property type="component" value="Unassembled WGS sequence"/>
</dbReference>
<dbReference type="Pfam" id="PF01170">
    <property type="entry name" value="UPF0020"/>
    <property type="match status" value="1"/>
</dbReference>
<dbReference type="OrthoDB" id="1637728at2"/>
<dbReference type="SUPFAM" id="SSF53335">
    <property type="entry name" value="S-adenosyl-L-methionine-dependent methyltransferases"/>
    <property type="match status" value="1"/>
</dbReference>
<keyword evidence="2" id="KW-0489">Methyltransferase</keyword>
<evidence type="ECO:0000259" key="1">
    <source>
        <dbReference type="Pfam" id="PF01170"/>
    </source>
</evidence>
<dbReference type="PRINTS" id="PR00507">
    <property type="entry name" value="N12N6MTFRASE"/>
</dbReference>
<name>A0A542EN61_9ACTN</name>
<feature type="domain" description="Ribosomal RNA large subunit methyltransferase K/L-like methyltransferase" evidence="1">
    <location>
        <begin position="159"/>
        <end position="282"/>
    </location>
</feature>
<dbReference type="EMBL" id="VFMM01000001">
    <property type="protein sequence ID" value="TQJ16792.1"/>
    <property type="molecule type" value="Genomic_DNA"/>
</dbReference>
<sequence>MRSALVLLRAVAGLEWLVAEEVAAAGHRVVEVSKRQVVVEGLVDPPRVADDLFVVYGLTPDPGRAKAGVVAAIRAALPSVAVTGGAFAVSASFVGVRNFNRYDVEDAVGERIARLTGGRYHSRRHGVVPPDERAEWRVVLDGKTLWIALRPYAEPLHRRPYRQHTVPGSLHPPVAAAMARLSGPAPEHRVLDPFCGAGTILLEAHHLEPRAHYLGIDRDPAATAAARANWATAAGAADRRGARHSEGAGVVWRRGDARWVESGFDRVLSNPPWDVRVGSEDVPSALRRWREVLLPGGLVVTILLPEQTELLRRRWRVEARYDVAVAGKHPVIVVARP</sequence>
<proteinExistence type="predicted"/>
<dbReference type="AlphaFoldDB" id="A0A542EN61"/>
<dbReference type="PROSITE" id="PS00092">
    <property type="entry name" value="N6_MTASE"/>
    <property type="match status" value="1"/>
</dbReference>
<dbReference type="GO" id="GO:0030488">
    <property type="term" value="P:tRNA methylation"/>
    <property type="evidence" value="ECO:0007669"/>
    <property type="project" value="TreeGrafter"/>
</dbReference>
<dbReference type="CDD" id="cd02440">
    <property type="entry name" value="AdoMet_MTases"/>
    <property type="match status" value="1"/>
</dbReference>
<dbReference type="Gene3D" id="3.40.50.150">
    <property type="entry name" value="Vaccinia Virus protein VP39"/>
    <property type="match status" value="1"/>
</dbReference>
<dbReference type="InterPro" id="IPR002052">
    <property type="entry name" value="DNA_methylase_N6_adenine_CS"/>
</dbReference>
<dbReference type="InterPro" id="IPR000241">
    <property type="entry name" value="RlmKL-like_Mtase"/>
</dbReference>
<comment type="caution">
    <text evidence="2">The sequence shown here is derived from an EMBL/GenBank/DDBJ whole genome shotgun (WGS) entry which is preliminary data.</text>
</comment>
<dbReference type="InterPro" id="IPR029063">
    <property type="entry name" value="SAM-dependent_MTases_sf"/>
</dbReference>
<keyword evidence="2" id="KW-0808">Transferase</keyword>
<keyword evidence="3" id="KW-1185">Reference proteome</keyword>
<dbReference type="PANTHER" id="PTHR14911">
    <property type="entry name" value="THUMP DOMAIN-CONTAINING"/>
    <property type="match status" value="1"/>
</dbReference>
<reference evidence="2 3" key="1">
    <citation type="submission" date="2019-06" db="EMBL/GenBank/DDBJ databases">
        <title>Sequencing the genomes of 1000 actinobacteria strains.</title>
        <authorList>
            <person name="Klenk H.-P."/>
        </authorList>
    </citation>
    <scope>NUCLEOTIDE SEQUENCE [LARGE SCALE GENOMIC DNA]</scope>
    <source>
        <strain evidence="2 3">DSM 17305</strain>
    </source>
</reference>
<dbReference type="PANTHER" id="PTHR14911:SF13">
    <property type="entry name" value="TRNA (GUANINE(6)-N2)-METHYLTRANSFERASE THUMP3"/>
    <property type="match status" value="1"/>
</dbReference>
<dbReference type="RefSeq" id="WP_141852771.1">
    <property type="nucleotide sequence ID" value="NZ_BAAAKA010000034.1"/>
</dbReference>
<accession>A0A542EN61</accession>
<protein>
    <submittedName>
        <fullName evidence="2">23S rRNA G2445 N2-methylase RlmL</fullName>
    </submittedName>
</protein>
<organism evidence="2 3">
    <name type="scientific">Kribbella jejuensis</name>
    <dbReference type="NCBI Taxonomy" id="236068"/>
    <lineage>
        <taxon>Bacteria</taxon>
        <taxon>Bacillati</taxon>
        <taxon>Actinomycetota</taxon>
        <taxon>Actinomycetes</taxon>
        <taxon>Propionibacteriales</taxon>
        <taxon>Kribbellaceae</taxon>
        <taxon>Kribbella</taxon>
    </lineage>
</organism>